<accession>A0ABN1IV04</accession>
<dbReference type="SUPFAM" id="SSF82693">
    <property type="entry name" value="Multidrug efflux transporter AcrB pore domain, PN1, PN2, PC1 and PC2 subdomains"/>
    <property type="match status" value="2"/>
</dbReference>
<feature type="transmembrane region" description="Helical" evidence="2">
    <location>
        <begin position="954"/>
        <end position="973"/>
    </location>
</feature>
<feature type="compositionally biased region" description="Basic and acidic residues" evidence="1">
    <location>
        <begin position="1024"/>
        <end position="1035"/>
    </location>
</feature>
<evidence type="ECO:0000256" key="1">
    <source>
        <dbReference type="SAM" id="MobiDB-lite"/>
    </source>
</evidence>
<organism evidence="3 4">
    <name type="scientific">Dokdonella soli</name>
    <dbReference type="NCBI Taxonomy" id="529810"/>
    <lineage>
        <taxon>Bacteria</taxon>
        <taxon>Pseudomonadati</taxon>
        <taxon>Pseudomonadota</taxon>
        <taxon>Gammaproteobacteria</taxon>
        <taxon>Lysobacterales</taxon>
        <taxon>Rhodanobacteraceae</taxon>
        <taxon>Dokdonella</taxon>
    </lineage>
</organism>
<feature type="transmembrane region" description="Helical" evidence="2">
    <location>
        <begin position="878"/>
        <end position="902"/>
    </location>
</feature>
<feature type="region of interest" description="Disordered" evidence="1">
    <location>
        <begin position="1015"/>
        <end position="1035"/>
    </location>
</feature>
<dbReference type="Gene3D" id="3.30.70.1320">
    <property type="entry name" value="Multidrug efflux transporter AcrB pore domain like"/>
    <property type="match status" value="1"/>
</dbReference>
<dbReference type="PANTHER" id="PTHR32063:SF0">
    <property type="entry name" value="SWARMING MOTILITY PROTEIN SWRC"/>
    <property type="match status" value="1"/>
</dbReference>
<feature type="transmembrane region" description="Helical" evidence="2">
    <location>
        <begin position="908"/>
        <end position="929"/>
    </location>
</feature>
<protein>
    <submittedName>
        <fullName evidence="3">Efflux RND transporter permease subunit</fullName>
    </submittedName>
</protein>
<feature type="transmembrane region" description="Helical" evidence="2">
    <location>
        <begin position="852"/>
        <end position="871"/>
    </location>
</feature>
<keyword evidence="2" id="KW-0472">Membrane</keyword>
<dbReference type="PRINTS" id="PR00702">
    <property type="entry name" value="ACRIFLAVINRP"/>
</dbReference>
<evidence type="ECO:0000256" key="2">
    <source>
        <dbReference type="SAM" id="Phobius"/>
    </source>
</evidence>
<dbReference type="Gene3D" id="3.30.2090.10">
    <property type="entry name" value="Multidrug efflux transporter AcrB TolC docking domain, DN and DC subdomains"/>
    <property type="match status" value="2"/>
</dbReference>
<dbReference type="InterPro" id="IPR001036">
    <property type="entry name" value="Acrflvin-R"/>
</dbReference>
<feature type="transmembrane region" description="Helical" evidence="2">
    <location>
        <begin position="525"/>
        <end position="543"/>
    </location>
</feature>
<dbReference type="SUPFAM" id="SSF82714">
    <property type="entry name" value="Multidrug efflux transporter AcrB TolC docking domain, DN and DC subdomains"/>
    <property type="match status" value="2"/>
</dbReference>
<feature type="transmembrane region" description="Helical" evidence="2">
    <location>
        <begin position="435"/>
        <end position="455"/>
    </location>
</feature>
<dbReference type="InterPro" id="IPR027463">
    <property type="entry name" value="AcrB_DN_DC_subdom"/>
</dbReference>
<feature type="transmembrane region" description="Helical" evidence="2">
    <location>
        <begin position="985"/>
        <end position="1004"/>
    </location>
</feature>
<dbReference type="SUPFAM" id="SSF82866">
    <property type="entry name" value="Multidrug efflux transporter AcrB transmembrane domain"/>
    <property type="match status" value="2"/>
</dbReference>
<name>A0ABN1IV04_9GAMM</name>
<sequence>MRLINASIRNPIAVVVTVLLICLFGALSLAKLPLQLFPDINRPNITIFTGWRAASPEEAEAQLLEPQEQVLQGLPNVEEIEGNANNGGSFINLTFSIGTDMKSALVDVIGRMNRIRPLPQDADRPVIQIGGGGNDSNDSLSWFFVQLLPGTQGPIENYRRYIEDVIKPRIEAVPGVASVNVNAGPPNDVRITVDLAKAAAMGIAIPDIAQKAASANDVSGGQVEVGRRQYALRFTGRYKPDDLGGLVLAWRNGRPIKLGDVATIELKPPEQQFFVYQNGNPAIGLQVLRAPGANVLGTLEQVKKVVDELRAGPLKSRGLGIEQSFDSALFIHRAVNLLSENLIVGALLALFCVWWFMRDWRATLLIASAIPVCLLATFGALDLGGRSLNVISLAGLAFAVGMVVEGAIVVSGNIIRLKEAGMTPIEAAREGTQQVVPALVASTITTIAVFLPVLFLRDVEGQIFSDLALTISIAVALSIVVAITVLPAAAGGWLKAKKLKSGYGDGWPALTERILRWTDTRPKQLGWVFGLLVLPLAASWYFLPKLDYLPPVKRAAIDAFFTFPPGMSPEAVNREIGGKLIERLQPYMKGEKQPKLKNYYIWLWPGGGTIGARVVDEKRIGDLERIMRDEITVGFPDTRAFATEGELFGGVGGSARSVAIHLQSDDADTLNRVAEDGRKLLEQKFPGANVQANPNTDQTTLELHAIPNDRRIAEAGWDRASLGTIVRALGDGAWLGEYFDGQTRLPIILRADRRETPEQLAEAPLVTPSGQVIPLGDVITLETTLGPNQIRRLDHRRTVTLTMDPPQTLSLEDALATIQNEVVPALKAKLPPDANIRLAGSADRLQATVKTMAKNFVLALLVLFMLMAAMFRSLRDALVVVLTVPVALVGGVLGLRVLGVVAFQPLDLLTMIGFIMMVGVIVNHAILLVDRTRDAQNHGHDLEESIRLALNQRLRAILASTLTGALGALPMAVNPGPGSVIYRGLAAVNVGGVIVAMVFSLLLLPSLMRLTTRRTAQQAAPTEPVHERATIARVA</sequence>
<comment type="caution">
    <text evidence="3">The sequence shown here is derived from an EMBL/GenBank/DDBJ whole genome shotgun (WGS) entry which is preliminary data.</text>
</comment>
<gene>
    <name evidence="3" type="ORF">GCM10009105_32630</name>
</gene>
<dbReference type="Proteomes" id="UP001501523">
    <property type="component" value="Unassembled WGS sequence"/>
</dbReference>
<dbReference type="EMBL" id="BAAAEU010000024">
    <property type="protein sequence ID" value="GAA0721904.1"/>
    <property type="molecule type" value="Genomic_DNA"/>
</dbReference>
<dbReference type="Gene3D" id="3.30.70.1440">
    <property type="entry name" value="Multidrug efflux transporter AcrB pore domain"/>
    <property type="match status" value="1"/>
</dbReference>
<feature type="transmembrane region" description="Helical" evidence="2">
    <location>
        <begin position="337"/>
        <end position="357"/>
    </location>
</feature>
<dbReference type="Gene3D" id="3.30.70.1430">
    <property type="entry name" value="Multidrug efflux transporter AcrB pore domain"/>
    <property type="match status" value="2"/>
</dbReference>
<feature type="transmembrane region" description="Helical" evidence="2">
    <location>
        <begin position="393"/>
        <end position="415"/>
    </location>
</feature>
<dbReference type="Pfam" id="PF00873">
    <property type="entry name" value="ACR_tran"/>
    <property type="match status" value="2"/>
</dbReference>
<feature type="transmembrane region" description="Helical" evidence="2">
    <location>
        <begin position="364"/>
        <end position="381"/>
    </location>
</feature>
<evidence type="ECO:0000313" key="4">
    <source>
        <dbReference type="Proteomes" id="UP001501523"/>
    </source>
</evidence>
<keyword evidence="2" id="KW-1133">Transmembrane helix</keyword>
<dbReference type="RefSeq" id="WP_343793066.1">
    <property type="nucleotide sequence ID" value="NZ_BAAAEU010000024.1"/>
</dbReference>
<dbReference type="Gene3D" id="1.20.1640.10">
    <property type="entry name" value="Multidrug efflux transporter AcrB transmembrane domain"/>
    <property type="match status" value="2"/>
</dbReference>
<reference evidence="3 4" key="1">
    <citation type="journal article" date="2019" name="Int. J. Syst. Evol. Microbiol.">
        <title>The Global Catalogue of Microorganisms (GCM) 10K type strain sequencing project: providing services to taxonomists for standard genome sequencing and annotation.</title>
        <authorList>
            <consortium name="The Broad Institute Genomics Platform"/>
            <consortium name="The Broad Institute Genome Sequencing Center for Infectious Disease"/>
            <person name="Wu L."/>
            <person name="Ma J."/>
        </authorList>
    </citation>
    <scope>NUCLEOTIDE SEQUENCE [LARGE SCALE GENOMIC DNA]</scope>
    <source>
        <strain evidence="3 4">JCM 15421</strain>
    </source>
</reference>
<keyword evidence="4" id="KW-1185">Reference proteome</keyword>
<evidence type="ECO:0000313" key="3">
    <source>
        <dbReference type="EMBL" id="GAA0721904.1"/>
    </source>
</evidence>
<dbReference type="PANTHER" id="PTHR32063">
    <property type="match status" value="1"/>
</dbReference>
<feature type="transmembrane region" description="Helical" evidence="2">
    <location>
        <begin position="467"/>
        <end position="490"/>
    </location>
</feature>
<proteinExistence type="predicted"/>
<keyword evidence="2" id="KW-0812">Transmembrane</keyword>